<dbReference type="InterPro" id="IPR036412">
    <property type="entry name" value="HAD-like_sf"/>
</dbReference>
<dbReference type="PRINTS" id="PR00119">
    <property type="entry name" value="CATATPASE"/>
</dbReference>
<dbReference type="InterPro" id="IPR018303">
    <property type="entry name" value="ATPase_P-typ_P_site"/>
</dbReference>
<dbReference type="PROSITE" id="PS00154">
    <property type="entry name" value="ATPASE_E1_E2"/>
    <property type="match status" value="1"/>
</dbReference>
<evidence type="ECO:0000256" key="2">
    <source>
        <dbReference type="ARBA" id="ARBA00006024"/>
    </source>
</evidence>
<name>A0A086BPL3_9BIFI</name>
<feature type="compositionally biased region" description="Low complexity" evidence="7">
    <location>
        <begin position="434"/>
        <end position="469"/>
    </location>
</feature>
<evidence type="ECO:0000256" key="7">
    <source>
        <dbReference type="SAM" id="MobiDB-lite"/>
    </source>
</evidence>
<dbReference type="NCBIfam" id="TIGR01494">
    <property type="entry name" value="ATPase_P-type"/>
    <property type="match status" value="1"/>
</dbReference>
<dbReference type="InterPro" id="IPR023214">
    <property type="entry name" value="HAD_sf"/>
</dbReference>
<feature type="region of interest" description="Disordered" evidence="7">
    <location>
        <begin position="434"/>
        <end position="493"/>
    </location>
</feature>
<dbReference type="AlphaFoldDB" id="A0A086BPL3"/>
<keyword evidence="4" id="KW-1278">Translocase</keyword>
<evidence type="ECO:0000256" key="6">
    <source>
        <dbReference type="ARBA" id="ARBA00023136"/>
    </source>
</evidence>
<dbReference type="Pfam" id="PF00122">
    <property type="entry name" value="E1-E2_ATPase"/>
    <property type="match status" value="1"/>
</dbReference>
<evidence type="ECO:0000313" key="11">
    <source>
        <dbReference type="Proteomes" id="UP000028730"/>
    </source>
</evidence>
<comment type="similarity">
    <text evidence="2">Belongs to the cation transport ATPase (P-type) (TC 3.A.3) family. Type IB subfamily.</text>
</comment>
<proteinExistence type="inferred from homology"/>
<dbReference type="InterPro" id="IPR023298">
    <property type="entry name" value="ATPase_P-typ_TM_dom_sf"/>
</dbReference>
<evidence type="ECO:0000259" key="9">
    <source>
        <dbReference type="Pfam" id="PF00122"/>
    </source>
</evidence>
<dbReference type="Pfam" id="PF00702">
    <property type="entry name" value="Hydrolase"/>
    <property type="match status" value="1"/>
</dbReference>
<keyword evidence="10" id="KW-0378">Hydrolase</keyword>
<dbReference type="GO" id="GO:0015086">
    <property type="term" value="F:cadmium ion transmembrane transporter activity"/>
    <property type="evidence" value="ECO:0007669"/>
    <property type="project" value="TreeGrafter"/>
</dbReference>
<evidence type="ECO:0000256" key="5">
    <source>
        <dbReference type="ARBA" id="ARBA00022989"/>
    </source>
</evidence>
<dbReference type="Gene3D" id="3.40.1110.10">
    <property type="entry name" value="Calcium-transporting ATPase, cytoplasmic domain N"/>
    <property type="match status" value="2"/>
</dbReference>
<evidence type="ECO:0000256" key="1">
    <source>
        <dbReference type="ARBA" id="ARBA00004651"/>
    </source>
</evidence>
<dbReference type="GO" id="GO:0005886">
    <property type="term" value="C:plasma membrane"/>
    <property type="evidence" value="ECO:0007669"/>
    <property type="project" value="UniProtKB-SubCell"/>
</dbReference>
<dbReference type="SFLD" id="SFLDS00003">
    <property type="entry name" value="Haloacid_Dehalogenase"/>
    <property type="match status" value="1"/>
</dbReference>
<evidence type="ECO:0000256" key="3">
    <source>
        <dbReference type="ARBA" id="ARBA00022692"/>
    </source>
</evidence>
<dbReference type="InterPro" id="IPR008250">
    <property type="entry name" value="ATPase_P-typ_transduc_dom_A_sf"/>
</dbReference>
<gene>
    <name evidence="10" type="ORF">BBOMB_1286</name>
</gene>
<keyword evidence="6 8" id="KW-0472">Membrane</keyword>
<keyword evidence="5 8" id="KW-1133">Transmembrane helix</keyword>
<dbReference type="Gene3D" id="2.70.150.10">
    <property type="entry name" value="Calcium-transporting ATPase, cytoplasmic transduction domain A"/>
    <property type="match status" value="1"/>
</dbReference>
<dbReference type="InterPro" id="IPR023299">
    <property type="entry name" value="ATPase_P-typ_cyto_dom_N"/>
</dbReference>
<feature type="transmembrane region" description="Helical" evidence="8">
    <location>
        <begin position="242"/>
        <end position="261"/>
    </location>
</feature>
<dbReference type="STRING" id="1341695.BBOMB_1286"/>
<feature type="domain" description="P-type ATPase A" evidence="9">
    <location>
        <begin position="140"/>
        <end position="225"/>
    </location>
</feature>
<dbReference type="SFLD" id="SFLDF00027">
    <property type="entry name" value="p-type_atpase"/>
    <property type="match status" value="1"/>
</dbReference>
<dbReference type="Gene3D" id="1.20.1110.10">
    <property type="entry name" value="Calcium-transporting ATPase, transmembrane domain"/>
    <property type="match status" value="1"/>
</dbReference>
<feature type="region of interest" description="Disordered" evidence="7">
    <location>
        <begin position="549"/>
        <end position="570"/>
    </location>
</feature>
<sequence>MSSYVHMIIRLCRRIPMLLLTIAGAVPMVLCRRVRPWGVRQWTYNPTIGELVVVVLVLVSVVASLREMIEDLRHGHVGVDVLAVVAMLSTLAVRQYWAAWAVVLMVWSGDAIEGFAQSRAEGNLTALMAAAPQVAHVNGSDVPVENVRLGDVLNVLPGETVPVDGTMLSDVATLDMSNINGEPVPRQVGRGCEVFSGSVNGSKAFLLRATSLAQDSQYQRILELVGSARESRAPVIKTADMLAVPFTVLSFVIAGLAWLISASPLRFAQVLVLATPCPLLIAAPVAFMAGTSRLAKSGILIKSQDILENLGRVTHVFFDKTGTVTGKRPQVIRVDMADGAEEAEVLRRWCRPDSGCNETPASGVRSNRIRVLKSDSRSGQDVAGERSVCDEHGMRSSDLVLAVAGALESNSVHVLAQGIAKAGGEAAARLYSLSSKSGRGASSTGKSTGASGEVRASSSQSGRSSSTDKSWGRPLDMRSLDAGDVQENSGEGVSGTVMGVRVRVGRLRYVMAGEERFDGNEDVGVLQEPEASCDGLVRLSPVARDSALVPGRQEVSNPDGASGRAWSPRQDEEVRFSELRPDEMAAFVSFDGKLVARIVLRDEPRRDAKDALSELRRLSITKLSMLTGDHWDSAYAIAKEVGIEDVHAQMLPKDKLDVVRAAQHESVEAARWRSVFERIVTGRSSVRPVTMMVGDGVNDAPVLAAANIGVAMTDGASTAASQSAQVVIMNDDIMMVPYAVLVARQTKRVMLQAVLGGLALAVVGMVAASFDLIPAVVGAFAQEGIDVVSILWALSATLDRRE</sequence>
<dbReference type="eggNOG" id="COG2217">
    <property type="taxonomic scope" value="Bacteria"/>
</dbReference>
<accession>A0A086BPL3</accession>
<feature type="transmembrane region" description="Helical" evidence="8">
    <location>
        <begin position="267"/>
        <end position="289"/>
    </location>
</feature>
<dbReference type="EMBL" id="ATLK01000001">
    <property type="protein sequence ID" value="KFF31877.1"/>
    <property type="molecule type" value="Genomic_DNA"/>
</dbReference>
<feature type="transmembrane region" description="Helical" evidence="8">
    <location>
        <begin position="77"/>
        <end position="93"/>
    </location>
</feature>
<dbReference type="RefSeq" id="WP_044087575.1">
    <property type="nucleotide sequence ID" value="NZ_ATLK01000001.1"/>
</dbReference>
<comment type="subcellular location">
    <subcellularLocation>
        <location evidence="1">Cell membrane</location>
        <topology evidence="1">Multi-pass membrane protein</topology>
    </subcellularLocation>
</comment>
<keyword evidence="3 8" id="KW-0812">Transmembrane</keyword>
<evidence type="ECO:0000313" key="10">
    <source>
        <dbReference type="EMBL" id="KFF31877.1"/>
    </source>
</evidence>
<dbReference type="GO" id="GO:0005524">
    <property type="term" value="F:ATP binding"/>
    <property type="evidence" value="ECO:0007669"/>
    <property type="project" value="InterPro"/>
</dbReference>
<dbReference type="PANTHER" id="PTHR48085:SF5">
    <property type="entry name" value="CADMIUM_ZINC-TRANSPORTING ATPASE HMA4-RELATED"/>
    <property type="match status" value="1"/>
</dbReference>
<dbReference type="OrthoDB" id="7059309at2"/>
<dbReference type="SUPFAM" id="SSF81665">
    <property type="entry name" value="Calcium ATPase, transmembrane domain M"/>
    <property type="match status" value="1"/>
</dbReference>
<dbReference type="PROSITE" id="PS01229">
    <property type="entry name" value="COF_2"/>
    <property type="match status" value="1"/>
</dbReference>
<dbReference type="SUPFAM" id="SSF81653">
    <property type="entry name" value="Calcium ATPase, transduction domain A"/>
    <property type="match status" value="1"/>
</dbReference>
<dbReference type="SUPFAM" id="SSF56784">
    <property type="entry name" value="HAD-like"/>
    <property type="match status" value="1"/>
</dbReference>
<dbReference type="Proteomes" id="UP000028730">
    <property type="component" value="Unassembled WGS sequence"/>
</dbReference>
<feature type="transmembrane region" description="Helical" evidence="8">
    <location>
        <begin position="47"/>
        <end position="65"/>
    </location>
</feature>
<dbReference type="InterPro" id="IPR051014">
    <property type="entry name" value="Cation_Transport_ATPase_IB"/>
</dbReference>
<dbReference type="InterPro" id="IPR044492">
    <property type="entry name" value="P_typ_ATPase_HD_dom"/>
</dbReference>
<keyword evidence="11" id="KW-1185">Reference proteome</keyword>
<evidence type="ECO:0000256" key="4">
    <source>
        <dbReference type="ARBA" id="ARBA00022967"/>
    </source>
</evidence>
<dbReference type="GO" id="GO:0016887">
    <property type="term" value="F:ATP hydrolysis activity"/>
    <property type="evidence" value="ECO:0007669"/>
    <property type="project" value="InterPro"/>
</dbReference>
<dbReference type="Gene3D" id="3.40.50.1000">
    <property type="entry name" value="HAD superfamily/HAD-like"/>
    <property type="match status" value="2"/>
</dbReference>
<dbReference type="InterPro" id="IPR001757">
    <property type="entry name" value="P_typ_ATPase"/>
</dbReference>
<comment type="caution">
    <text evidence="10">The sequence shown here is derived from an EMBL/GenBank/DDBJ whole genome shotgun (WGS) entry which is preliminary data.</text>
</comment>
<organism evidence="10 11">
    <name type="scientific">Bifidobacterium bombi DSM 19703</name>
    <dbReference type="NCBI Taxonomy" id="1341695"/>
    <lineage>
        <taxon>Bacteria</taxon>
        <taxon>Bacillati</taxon>
        <taxon>Actinomycetota</taxon>
        <taxon>Actinomycetes</taxon>
        <taxon>Bifidobacteriales</taxon>
        <taxon>Bifidobacteriaceae</taxon>
        <taxon>Bifidobacterium</taxon>
    </lineage>
</organism>
<reference evidence="10 11" key="1">
    <citation type="journal article" date="2014" name="Appl. Environ. Microbiol.">
        <title>Genomic encyclopedia of type strains of the genus Bifidobacterium.</title>
        <authorList>
            <person name="Milani C."/>
            <person name="Lugli G.A."/>
            <person name="Duranti S."/>
            <person name="Turroni F."/>
            <person name="Bottacini F."/>
            <person name="Mangifesta M."/>
            <person name="Sanchez B."/>
            <person name="Viappiani A."/>
            <person name="Mancabelli L."/>
            <person name="Taminiau B."/>
            <person name="Delcenserie V."/>
            <person name="Barrangou R."/>
            <person name="Margolles A."/>
            <person name="van Sinderen D."/>
            <person name="Ventura M."/>
        </authorList>
    </citation>
    <scope>NUCLEOTIDE SEQUENCE [LARGE SCALE GENOMIC DNA]</scope>
    <source>
        <strain evidence="10 11">DSM 19703</strain>
    </source>
</reference>
<evidence type="ECO:0000256" key="8">
    <source>
        <dbReference type="SAM" id="Phobius"/>
    </source>
</evidence>
<dbReference type="InterPro" id="IPR059000">
    <property type="entry name" value="ATPase_P-type_domA"/>
</dbReference>
<dbReference type="SFLD" id="SFLDG00002">
    <property type="entry name" value="C1.7:_P-type_atpase_like"/>
    <property type="match status" value="1"/>
</dbReference>
<dbReference type="PANTHER" id="PTHR48085">
    <property type="entry name" value="CADMIUM/ZINC-TRANSPORTING ATPASE HMA2-RELATED"/>
    <property type="match status" value="1"/>
</dbReference>
<protein>
    <submittedName>
        <fullName evidence="10">Cation-transporting ATPase V</fullName>
        <ecNumber evidence="10">3.6.3.4</ecNumber>
    </submittedName>
</protein>
<dbReference type="EC" id="3.6.3.4" evidence="10"/>